<reference evidence="2 3" key="1">
    <citation type="submission" date="2022-04" db="EMBL/GenBank/DDBJ databases">
        <title>Leucobacter sp. isolated from rhizosphere of garlic.</title>
        <authorList>
            <person name="Won M."/>
            <person name="Lee C.-M."/>
            <person name="Woen H.-Y."/>
            <person name="Kwon S.-W."/>
        </authorList>
    </citation>
    <scope>NUCLEOTIDE SEQUENCE [LARGE SCALE GENOMIC DNA]</scope>
    <source>
        <strain evidence="2 3">H21R-40</strain>
    </source>
</reference>
<name>A0ABY4FIY3_9MICO</name>
<proteinExistence type="predicted"/>
<gene>
    <name evidence="2" type="ORF">MUN78_13335</name>
</gene>
<dbReference type="GO" id="GO:0004601">
    <property type="term" value="F:peroxidase activity"/>
    <property type="evidence" value="ECO:0007669"/>
    <property type="project" value="UniProtKB-KW"/>
</dbReference>
<sequence length="207" mass="21991">MSGHFTMEERAWHAWIEPAGPDTASAGQREAYETSVWPNSPYFRLLAWHPASLSARTSLDRAVFLSRQGLPRGDRELAATVASRVNGCELCASVHARFTATFSKDAETVARLLHEGPETELEGRARAIVDAAAALTRSPSAFGAHHVRALRAAGLDDADIADVIQATAFFAWANRLMLSLGAPAAPAGEDAEALADQRANDAAAAAT</sequence>
<evidence type="ECO:0000259" key="1">
    <source>
        <dbReference type="Pfam" id="PF02627"/>
    </source>
</evidence>
<dbReference type="PANTHER" id="PTHR35446">
    <property type="entry name" value="SI:CH211-175M2.5"/>
    <property type="match status" value="1"/>
</dbReference>
<evidence type="ECO:0000313" key="3">
    <source>
        <dbReference type="Proteomes" id="UP000831786"/>
    </source>
</evidence>
<dbReference type="Pfam" id="PF02627">
    <property type="entry name" value="CMD"/>
    <property type="match status" value="1"/>
</dbReference>
<dbReference type="SUPFAM" id="SSF69118">
    <property type="entry name" value="AhpD-like"/>
    <property type="match status" value="1"/>
</dbReference>
<dbReference type="Gene3D" id="1.20.1290.10">
    <property type="entry name" value="AhpD-like"/>
    <property type="match status" value="1"/>
</dbReference>
<accession>A0ABY4FIY3</accession>
<dbReference type="NCBIfam" id="TIGR00778">
    <property type="entry name" value="ahpD_dom"/>
    <property type="match status" value="1"/>
</dbReference>
<evidence type="ECO:0000313" key="2">
    <source>
        <dbReference type="EMBL" id="UOQ56648.1"/>
    </source>
</evidence>
<protein>
    <submittedName>
        <fullName evidence="2">Peroxidase-related enzyme</fullName>
    </submittedName>
</protein>
<keyword evidence="3" id="KW-1185">Reference proteome</keyword>
<dbReference type="InterPro" id="IPR003779">
    <property type="entry name" value="CMD-like"/>
</dbReference>
<keyword evidence="2" id="KW-0575">Peroxidase</keyword>
<dbReference type="Proteomes" id="UP000831786">
    <property type="component" value="Chromosome"/>
</dbReference>
<dbReference type="InterPro" id="IPR004675">
    <property type="entry name" value="AhpD_core"/>
</dbReference>
<dbReference type="NCBIfam" id="TIGR01926">
    <property type="entry name" value="peroxid_rel"/>
    <property type="match status" value="1"/>
</dbReference>
<dbReference type="PANTHER" id="PTHR35446:SF2">
    <property type="entry name" value="CARBOXYMUCONOLACTONE DECARBOXYLASE-LIKE DOMAIN-CONTAINING PROTEIN"/>
    <property type="match status" value="1"/>
</dbReference>
<dbReference type="EMBL" id="CP095045">
    <property type="protein sequence ID" value="UOQ56648.1"/>
    <property type="molecule type" value="Genomic_DNA"/>
</dbReference>
<keyword evidence="2" id="KW-0560">Oxidoreductase</keyword>
<dbReference type="InterPro" id="IPR029032">
    <property type="entry name" value="AhpD-like"/>
</dbReference>
<organism evidence="2 3">
    <name type="scientific">Leucobacter allii</name>
    <dbReference type="NCBI Taxonomy" id="2932247"/>
    <lineage>
        <taxon>Bacteria</taxon>
        <taxon>Bacillati</taxon>
        <taxon>Actinomycetota</taxon>
        <taxon>Actinomycetes</taxon>
        <taxon>Micrococcales</taxon>
        <taxon>Microbacteriaceae</taxon>
        <taxon>Leucobacter</taxon>
    </lineage>
</organism>
<dbReference type="InterPro" id="IPR010195">
    <property type="entry name" value="Uncharacterised_peroxidase-rel"/>
</dbReference>
<feature type="domain" description="Carboxymuconolactone decarboxylase-like" evidence="1">
    <location>
        <begin position="50"/>
        <end position="132"/>
    </location>
</feature>
<dbReference type="RefSeq" id="WP_244727051.1">
    <property type="nucleotide sequence ID" value="NZ_CP095045.1"/>
</dbReference>